<keyword evidence="1" id="KW-1133">Transmembrane helix</keyword>
<name>A0ABZ2AYM2_9TREE</name>
<evidence type="ECO:0000313" key="3">
    <source>
        <dbReference type="Proteomes" id="UP001432216"/>
    </source>
</evidence>
<protein>
    <submittedName>
        <fullName evidence="2">Uncharacterized protein</fullName>
    </submittedName>
</protein>
<dbReference type="GeneID" id="89991771"/>
<proteinExistence type="predicted"/>
<dbReference type="Gene3D" id="2.60.120.260">
    <property type="entry name" value="Galactose-binding domain-like"/>
    <property type="match status" value="1"/>
</dbReference>
<keyword evidence="3" id="KW-1185">Reference proteome</keyword>
<dbReference type="Proteomes" id="UP001432216">
    <property type="component" value="Chromosome 8"/>
</dbReference>
<dbReference type="EMBL" id="CP143813">
    <property type="protein sequence ID" value="WVO23645.1"/>
    <property type="molecule type" value="Genomic_DNA"/>
</dbReference>
<accession>A0ABZ2AYM2</accession>
<keyword evidence="1" id="KW-0472">Membrane</keyword>
<organism evidence="2 3">
    <name type="scientific">Cryptococcus decagattii</name>
    <dbReference type="NCBI Taxonomy" id="1859122"/>
    <lineage>
        <taxon>Eukaryota</taxon>
        <taxon>Fungi</taxon>
        <taxon>Dikarya</taxon>
        <taxon>Basidiomycota</taxon>
        <taxon>Agaricomycotina</taxon>
        <taxon>Tremellomycetes</taxon>
        <taxon>Tremellales</taxon>
        <taxon>Cryptococcaceae</taxon>
        <taxon>Cryptococcus</taxon>
        <taxon>Cryptococcus gattii species complex</taxon>
    </lineage>
</organism>
<dbReference type="RefSeq" id="XP_064722884.1">
    <property type="nucleotide sequence ID" value="XM_064866812.1"/>
</dbReference>
<keyword evidence="1" id="KW-0812">Transmembrane</keyword>
<gene>
    <name evidence="2" type="ORF">IAS62_005000</name>
</gene>
<evidence type="ECO:0000256" key="1">
    <source>
        <dbReference type="SAM" id="Phobius"/>
    </source>
</evidence>
<sequence length="357" mass="37615">MRSLSHTAVNVYIGSSSPLLVYTPSQNGALGSAWFQNEDGSSKCEGSSKFAVQIDSLYFSDIAFYWWSSTSYSAREGLDGSLQTCSTNSGVATLTSSFESHSARLESPSNSTLDDASSEVTYSGFSSISSSHSTVPAIKGGSLYQNTVSYTSNADASASFTFQGSAIYIFGMTGPEFGCFSISIDSTTIGIYNLSTTVETYNTLLFFTTYLDASKEHKVKITNENDGMLLALDYFVAVQAGTSSGSGNIISGSTTIGSTKGSTATAIFGDGSTNGNQGSGDDSTAAITGCILGSLGALFVVWFCSAYWRWKRAGGQGGLLNAVCGGRRKKPMPPPPSEPKQYPLWPMVLSRPKYAVG</sequence>
<evidence type="ECO:0000313" key="2">
    <source>
        <dbReference type="EMBL" id="WVO23645.1"/>
    </source>
</evidence>
<feature type="transmembrane region" description="Helical" evidence="1">
    <location>
        <begin position="286"/>
        <end position="308"/>
    </location>
</feature>
<reference evidence="2 3" key="1">
    <citation type="submission" date="2024-01" db="EMBL/GenBank/DDBJ databases">
        <title>Comparative genomics of Cryptococcus and Kwoniella reveals pathogenesis evolution and contrasting modes of karyotype evolution via chromosome fusion or intercentromeric recombination.</title>
        <authorList>
            <person name="Coelho M.A."/>
            <person name="David-Palma M."/>
            <person name="Shea T."/>
            <person name="Bowers K."/>
            <person name="McGinley-Smith S."/>
            <person name="Mohammad A.W."/>
            <person name="Gnirke A."/>
            <person name="Yurkov A.M."/>
            <person name="Nowrousian M."/>
            <person name="Sun S."/>
            <person name="Cuomo C.A."/>
            <person name="Heitman J."/>
        </authorList>
    </citation>
    <scope>NUCLEOTIDE SEQUENCE [LARGE SCALE GENOMIC DNA]</scope>
    <source>
        <strain evidence="2 3">7685027</strain>
    </source>
</reference>